<evidence type="ECO:0000313" key="4">
    <source>
        <dbReference type="Proteomes" id="UP000318582"/>
    </source>
</evidence>
<dbReference type="PANTHER" id="PTHR11538">
    <property type="entry name" value="PHENYLALANYL-TRNA SYNTHETASE"/>
    <property type="match status" value="1"/>
</dbReference>
<sequence>MPEPTNDPKDPFRVLILGDGNFSFSAALCHILWPRATESIRTPANAHVAHAYLGLPFSATGKNKSNVQITTTSFDDRIELFKKYPETRDVMEFLEGQRLKDLGVRVFHGVNAWQLHDHFGQEEKFNAVIWNHPHLGTEDFRLHRFLMAHFFSSVASVLSSDKGSCVCVSLVEGQETRWDIVAQATRSDLGLAQVAVFDETLWPGYVVKRNKHGGSFKNMHTKKHTGSEMKSHLFRFEFGSVKVQWQGLASTRRDKVLTAHAGQTVSAIVADSPASSDVARSMLDTAASAQSKVAFAQQPHVLVLSKDSTPSSPAAIKPSRSNAKSRRLAAIPKDLKCPHCEKQLDSARGYTQHVHMVHILQKFGASWTPGRDRTTRCLHEGCGKIFRDERDLWQHGINKHSTVSSSELPSAVDQLAGSEGGVTAGDDYDYVPCETCGQAVVKRDWGMQLHLETLKPAVGMDMKCPLCEQDPNRSCNSQGFIESRALFQHYKFCRQKRQK</sequence>
<dbReference type="Pfam" id="PF10354">
    <property type="entry name" value="BMT5-like"/>
    <property type="match status" value="1"/>
</dbReference>
<feature type="domain" description="C2H2-type" evidence="2">
    <location>
        <begin position="377"/>
        <end position="400"/>
    </location>
</feature>
<evidence type="ECO:0000313" key="3">
    <source>
        <dbReference type="EMBL" id="TPX56216.1"/>
    </source>
</evidence>
<dbReference type="SMART" id="SM00355">
    <property type="entry name" value="ZnF_C2H2"/>
    <property type="match status" value="2"/>
</dbReference>
<dbReference type="STRING" id="109895.A0A507DXG6"/>
<dbReference type="EMBL" id="QEAQ01000081">
    <property type="protein sequence ID" value="TPX56216.1"/>
    <property type="molecule type" value="Genomic_DNA"/>
</dbReference>
<comment type="caution">
    <text evidence="3">The sequence shown here is derived from an EMBL/GenBank/DDBJ whole genome shotgun (WGS) entry which is preliminary data.</text>
</comment>
<protein>
    <recommendedName>
        <fullName evidence="2">C2H2-type domain-containing protein</fullName>
    </recommendedName>
</protein>
<dbReference type="AlphaFoldDB" id="A0A507DXG6"/>
<accession>A0A507DXG6</accession>
<evidence type="ECO:0000259" key="2">
    <source>
        <dbReference type="PROSITE" id="PS00028"/>
    </source>
</evidence>
<feature type="region of interest" description="Disordered" evidence="1">
    <location>
        <begin position="306"/>
        <end position="325"/>
    </location>
</feature>
<feature type="domain" description="C2H2-type" evidence="2">
    <location>
        <begin position="337"/>
        <end position="358"/>
    </location>
</feature>
<dbReference type="InterPro" id="IPR019446">
    <property type="entry name" value="BMT5-like"/>
</dbReference>
<proteinExistence type="predicted"/>
<reference evidence="3 4" key="1">
    <citation type="journal article" date="2019" name="Sci. Rep.">
        <title>Comparative genomics of chytrid fungi reveal insights into the obligate biotrophic and pathogenic lifestyle of Synchytrium endobioticum.</title>
        <authorList>
            <person name="van de Vossenberg B.T.L.H."/>
            <person name="Warris S."/>
            <person name="Nguyen H.D.T."/>
            <person name="van Gent-Pelzer M.P.E."/>
            <person name="Joly D.L."/>
            <person name="van de Geest H.C."/>
            <person name="Bonants P.J.M."/>
            <person name="Smith D.S."/>
            <person name="Levesque C.A."/>
            <person name="van der Lee T.A.J."/>
        </authorList>
    </citation>
    <scope>NUCLEOTIDE SEQUENCE [LARGE SCALE GENOMIC DNA]</scope>
    <source>
        <strain evidence="3 4">CBS 809.83</strain>
    </source>
</reference>
<organism evidence="3 4">
    <name type="scientific">Powellomyces hirtus</name>
    <dbReference type="NCBI Taxonomy" id="109895"/>
    <lineage>
        <taxon>Eukaryota</taxon>
        <taxon>Fungi</taxon>
        <taxon>Fungi incertae sedis</taxon>
        <taxon>Chytridiomycota</taxon>
        <taxon>Chytridiomycota incertae sedis</taxon>
        <taxon>Chytridiomycetes</taxon>
        <taxon>Spizellomycetales</taxon>
        <taxon>Powellomycetaceae</taxon>
        <taxon>Powellomyces</taxon>
    </lineage>
</organism>
<dbReference type="GO" id="GO:0070042">
    <property type="term" value="F:rRNA (uridine-N3-)-methyltransferase activity"/>
    <property type="evidence" value="ECO:0007669"/>
    <property type="project" value="InterPro"/>
</dbReference>
<dbReference type="InterPro" id="IPR013087">
    <property type="entry name" value="Znf_C2H2_type"/>
</dbReference>
<dbReference type="GO" id="GO:0070475">
    <property type="term" value="P:rRNA base methylation"/>
    <property type="evidence" value="ECO:0007669"/>
    <property type="project" value="InterPro"/>
</dbReference>
<dbReference type="PANTHER" id="PTHR11538:SF26">
    <property type="entry name" value="FERREDOXIN-FOLD ANTICODON-BINDING DOMAIN-CONTAINING PROTEIN 1"/>
    <property type="match status" value="1"/>
</dbReference>
<dbReference type="PROSITE" id="PS00028">
    <property type="entry name" value="ZINC_FINGER_C2H2_1"/>
    <property type="match status" value="2"/>
</dbReference>
<evidence type="ECO:0000256" key="1">
    <source>
        <dbReference type="SAM" id="MobiDB-lite"/>
    </source>
</evidence>
<dbReference type="GO" id="GO:0005737">
    <property type="term" value="C:cytoplasm"/>
    <property type="evidence" value="ECO:0007669"/>
    <property type="project" value="TreeGrafter"/>
</dbReference>
<gene>
    <name evidence="3" type="ORF">PhCBS80983_g04701</name>
</gene>
<keyword evidence="4" id="KW-1185">Reference proteome</keyword>
<name>A0A507DXG6_9FUNG</name>
<dbReference type="Proteomes" id="UP000318582">
    <property type="component" value="Unassembled WGS sequence"/>
</dbReference>
<dbReference type="Gene3D" id="3.30.160.60">
    <property type="entry name" value="Classic Zinc Finger"/>
    <property type="match status" value="1"/>
</dbReference>